<accession>A0A0W8F4V0</accession>
<organism evidence="1">
    <name type="scientific">hydrocarbon metagenome</name>
    <dbReference type="NCBI Taxonomy" id="938273"/>
    <lineage>
        <taxon>unclassified sequences</taxon>
        <taxon>metagenomes</taxon>
        <taxon>ecological metagenomes</taxon>
    </lineage>
</organism>
<dbReference type="AlphaFoldDB" id="A0A0W8F4V0"/>
<reference evidence="1" key="1">
    <citation type="journal article" date="2015" name="Proc. Natl. Acad. Sci. U.S.A.">
        <title>Networks of energetic and metabolic interactions define dynamics in microbial communities.</title>
        <authorList>
            <person name="Embree M."/>
            <person name="Liu J.K."/>
            <person name="Al-Bassam M.M."/>
            <person name="Zengler K."/>
        </authorList>
    </citation>
    <scope>NUCLEOTIDE SEQUENCE</scope>
</reference>
<proteinExistence type="predicted"/>
<comment type="caution">
    <text evidence="1">The sequence shown here is derived from an EMBL/GenBank/DDBJ whole genome shotgun (WGS) entry which is preliminary data.</text>
</comment>
<dbReference type="EMBL" id="LNQE01001520">
    <property type="protein sequence ID" value="KUG15930.1"/>
    <property type="molecule type" value="Genomic_DNA"/>
</dbReference>
<dbReference type="NCBIfam" id="NF005679">
    <property type="entry name" value="PRK07475.1"/>
    <property type="match status" value="1"/>
</dbReference>
<evidence type="ECO:0008006" key="2">
    <source>
        <dbReference type="Google" id="ProtNLM"/>
    </source>
</evidence>
<sequence length="247" mass="27184">MIYKARSGQASYGEAIGILLLDCFTPFIPGDVANATTYCFPVRFQKVEGLTTRRALGKDRTAFELLHTAAEELVSQGVRAITGDCGFLAIHQRSLAAVLDVPVFLSSLLQIPFIFSILGRDQKVGIITADSKSLDETLLEAVGISSGERLVIRGMEDRENFSKAVIEETGFLDSEKVKREALSVASEMVEEEQNVRAILLECSCLPPYARAIQKAIELPVFDYITMINYVHSALVKESFEGKIRSEA</sequence>
<evidence type="ECO:0000313" key="1">
    <source>
        <dbReference type="EMBL" id="KUG15930.1"/>
    </source>
</evidence>
<gene>
    <name evidence="1" type="ORF">ASZ90_014438</name>
</gene>
<name>A0A0W8F4V0_9ZZZZ</name>
<protein>
    <recommendedName>
        <fullName evidence="2">Aspartate/glutamate racemase family protein</fullName>
    </recommendedName>
</protein>